<dbReference type="AlphaFoldDB" id="A0A8T2B533"/>
<dbReference type="PANTHER" id="PTHR16263:SF11">
    <property type="entry name" value="TETRATRICOPEPTIDE REPEAT PROTEIN 38"/>
    <property type="match status" value="1"/>
</dbReference>
<protein>
    <submittedName>
        <fullName evidence="1">Uncharacterized protein</fullName>
    </submittedName>
</protein>
<organism evidence="1 2">
    <name type="scientific">Arabidopsis suecica</name>
    <name type="common">Swedish thale-cress</name>
    <name type="synonym">Cardaminopsis suecica</name>
    <dbReference type="NCBI Taxonomy" id="45249"/>
    <lineage>
        <taxon>Eukaryota</taxon>
        <taxon>Viridiplantae</taxon>
        <taxon>Streptophyta</taxon>
        <taxon>Embryophyta</taxon>
        <taxon>Tracheophyta</taxon>
        <taxon>Spermatophyta</taxon>
        <taxon>Magnoliopsida</taxon>
        <taxon>eudicotyledons</taxon>
        <taxon>Gunneridae</taxon>
        <taxon>Pentapetalae</taxon>
        <taxon>rosids</taxon>
        <taxon>malvids</taxon>
        <taxon>Brassicales</taxon>
        <taxon>Brassicaceae</taxon>
        <taxon>Camelineae</taxon>
        <taxon>Arabidopsis</taxon>
    </lineage>
</organism>
<accession>A0A8T2B533</accession>
<proteinExistence type="predicted"/>
<dbReference type="PANTHER" id="PTHR16263">
    <property type="entry name" value="TETRATRICOPEPTIDE REPEAT PROTEIN 38"/>
    <property type="match status" value="1"/>
</dbReference>
<name>A0A8T2B533_ARASU</name>
<dbReference type="Proteomes" id="UP000694251">
    <property type="component" value="Chromosome 8"/>
</dbReference>
<dbReference type="InterPro" id="IPR033891">
    <property type="entry name" value="TTC38"/>
</dbReference>
<dbReference type="EMBL" id="JAEFBJ010000008">
    <property type="protein sequence ID" value="KAG7581293.1"/>
    <property type="molecule type" value="Genomic_DNA"/>
</dbReference>
<keyword evidence="2" id="KW-1185">Reference proteome</keyword>
<dbReference type="OrthoDB" id="1427555at2759"/>
<evidence type="ECO:0000313" key="1">
    <source>
        <dbReference type="EMBL" id="KAG7581293.1"/>
    </source>
</evidence>
<comment type="caution">
    <text evidence="1">The sequence shown here is derived from an EMBL/GenBank/DDBJ whole genome shotgun (WGS) entry which is preliminary data.</text>
</comment>
<sequence>MSETETPIFFFYNFADKIRGRDEEDDTVNEMLIMMRSGDNGGFRGESRLMNGGDNDGELRLDDGGLIALKSFNRLAWTDQTTVCLAIFLRFNNYKHRRNQRRFANFNLYRSNLRPPAVVLRFGHHLHRNRLSTASSVHQTSEVGLRNRGESHRISQFLVEIGICIISYELFKEQSTPYEKAVYEAVTYLISEDRDEDLAFEMHTKLLNRFPKDLASLKRAQLLCFYMGQPDPFLGLVQQVLKRTSLNLYLLGQQKTSL</sequence>
<evidence type="ECO:0000313" key="2">
    <source>
        <dbReference type="Proteomes" id="UP000694251"/>
    </source>
</evidence>
<reference evidence="1 2" key="1">
    <citation type="submission" date="2020-12" db="EMBL/GenBank/DDBJ databases">
        <title>Concerted genomic and epigenomic changes stabilize Arabidopsis allopolyploids.</title>
        <authorList>
            <person name="Chen Z."/>
        </authorList>
    </citation>
    <scope>NUCLEOTIDE SEQUENCE [LARGE SCALE GENOMIC DNA]</scope>
    <source>
        <strain evidence="1">As9502</strain>
        <tissue evidence="1">Leaf</tissue>
    </source>
</reference>
<gene>
    <name evidence="1" type="ORF">ISN44_As08g009990</name>
</gene>